<evidence type="ECO:0000256" key="1">
    <source>
        <dbReference type="SAM" id="MobiDB-lite"/>
    </source>
</evidence>
<keyword evidence="4" id="KW-1185">Reference proteome</keyword>
<dbReference type="Pfam" id="PF12937">
    <property type="entry name" value="F-box-like"/>
    <property type="match status" value="1"/>
</dbReference>
<accession>S4W2Z6</accession>
<feature type="region of interest" description="Disordered" evidence="1">
    <location>
        <begin position="1"/>
        <end position="30"/>
    </location>
</feature>
<sequence length="852" mass="92325">MPRRQQRKKVERMQEKRADSVRRRPQRRKDRRLYVAPTRRRSATCVDTANSGRHAHVACRHDDGKGRGRAPSIVQMPDELIEHVLGFLSGRDLAAAACTCRAVARVADQERLWKVAYRRDISPAGPPIEHIDYEAYGKSTRWLYGLMATPVGRVRIGPTGRLTARLAGPDGIIVRSGEFAVVVSKEAEHAALALDGYGAKRDSPDVCAPVYEGRFVHGILGGLGRVARMHDAKSGERGVCSTARGPFVDGLEHGLVRVDYDSGRVKYVEQVKNNGGGRYICAQPDGSGYACLSLSDASIHDAMPRVDRLPDGTIVESVDYGGRTLDLVTRAAEASFRTGYVARCASPHADDNSNTHWTILGDRSTMRCVSTGARTLARDQHKGNVVVVDQRGLCFVAFGSAHPDPRLAGRRWVATAAVERAPYALGILRHFSSNTGPTQKTRETFQLVADFGSGLPEATAAELIPLLDQTLLKRVGLGEDNDTQSLSKAHKDKDDAAVPFGVVLAVDDDVEPMLDRGSRPRVRCFLAGARVPAAECALFASGRLYRADLLSDWLAFAPHDPETGDSVVPKSRPIRWRPWMRRVPPATLTWAVRHLWPSQAPAADVLPETTAADLLHATVLGAMGVPMRVGLDVLTAAAVEAWKTARTFCHSLEKRDGDGKGQKQKTTDHVAGGDNDMSANGADGLLDDRPQHGDGNGGRDDDDVWTLTPGFDHIQLAHLELTHPTWDPRGPWTFGPPTIPVNDPTIGDHERDPDGPPDQFVESHGILRVALDGAVSFVGARLRDVFFFGHAFRGASFVAASLDRCAFVFCTFDDDCAFAGAVLTACGFHGCRNARGSTWGAPAVAARGGLVV</sequence>
<dbReference type="RefSeq" id="YP_008438011.2">
    <property type="nucleotide sequence ID" value="NC_022098.1"/>
</dbReference>
<feature type="region of interest" description="Disordered" evidence="1">
    <location>
        <begin position="732"/>
        <end position="754"/>
    </location>
</feature>
<evidence type="ECO:0000313" key="3">
    <source>
        <dbReference type="EMBL" id="AGO84937.2"/>
    </source>
</evidence>
<dbReference type="Gene3D" id="1.20.1280.50">
    <property type="match status" value="1"/>
</dbReference>
<dbReference type="EMBL" id="KC977571">
    <property type="protein sequence ID" value="AGO84937.2"/>
    <property type="molecule type" value="Genomic_DNA"/>
</dbReference>
<feature type="compositionally biased region" description="Basic and acidic residues" evidence="1">
    <location>
        <begin position="653"/>
        <end position="668"/>
    </location>
</feature>
<feature type="compositionally biased region" description="Basic and acidic residues" evidence="1">
    <location>
        <begin position="11"/>
        <end position="22"/>
    </location>
</feature>
<name>S4W2Z6_9VIRU</name>
<dbReference type="PROSITE" id="PS50181">
    <property type="entry name" value="FBOX"/>
    <property type="match status" value="1"/>
</dbReference>
<dbReference type="SUPFAM" id="SSF141571">
    <property type="entry name" value="Pentapeptide repeat-like"/>
    <property type="match status" value="1"/>
</dbReference>
<dbReference type="Proteomes" id="UP000204584">
    <property type="component" value="Segment"/>
</dbReference>
<proteinExistence type="predicted"/>
<feature type="region of interest" description="Disordered" evidence="1">
    <location>
        <begin position="653"/>
        <end position="704"/>
    </location>
</feature>
<evidence type="ECO:0000259" key="2">
    <source>
        <dbReference type="PROSITE" id="PS50181"/>
    </source>
</evidence>
<reference evidence="3 4" key="1">
    <citation type="journal article" date="2013" name="Science">
        <title>Pandoraviruses: amoeba viruses with genomes up to 2.5 Mb reaching that of parasitic eukaryotes.</title>
        <authorList>
            <person name="Philippe N."/>
            <person name="Legendre M."/>
            <person name="Doutre G."/>
            <person name="Coute Y."/>
            <person name="Poirot O."/>
            <person name="Lescot M."/>
            <person name="Arslan D."/>
            <person name="Seltzer V."/>
            <person name="Bertaux L."/>
            <person name="Bruley C."/>
            <person name="Garin J."/>
            <person name="Claverie J.M."/>
            <person name="Abergel C."/>
        </authorList>
    </citation>
    <scope>NUCLEOTIDE SEQUENCE [LARGE SCALE GENOMIC DNA]</scope>
</reference>
<protein>
    <submittedName>
        <fullName evidence="3">F-box domain containing protein</fullName>
    </submittedName>
</protein>
<dbReference type="SMART" id="SM00256">
    <property type="entry name" value="FBOX"/>
    <property type="match status" value="1"/>
</dbReference>
<dbReference type="KEGG" id="vg:16606724"/>
<dbReference type="InterPro" id="IPR001810">
    <property type="entry name" value="F-box_dom"/>
</dbReference>
<feature type="domain" description="F-box" evidence="2">
    <location>
        <begin position="70"/>
        <end position="116"/>
    </location>
</feature>
<dbReference type="CDD" id="cd09917">
    <property type="entry name" value="F-box_SF"/>
    <property type="match status" value="1"/>
</dbReference>
<dbReference type="Gene3D" id="2.160.20.80">
    <property type="entry name" value="E3 ubiquitin-protein ligase SopA"/>
    <property type="match status" value="1"/>
</dbReference>
<dbReference type="InterPro" id="IPR036047">
    <property type="entry name" value="F-box-like_dom_sf"/>
</dbReference>
<dbReference type="SUPFAM" id="SSF81383">
    <property type="entry name" value="F-box domain"/>
    <property type="match status" value="1"/>
</dbReference>
<dbReference type="GeneID" id="16606724"/>
<gene>
    <name evidence="3" type="ORF">psal_cds_870</name>
</gene>
<feature type="compositionally biased region" description="Basic residues" evidence="1">
    <location>
        <begin position="1"/>
        <end position="10"/>
    </location>
</feature>
<organism evidence="3 4">
    <name type="scientific">Pandoravirus salinus</name>
    <dbReference type="NCBI Taxonomy" id="1349410"/>
    <lineage>
        <taxon>Viruses</taxon>
        <taxon>Pandoravirus</taxon>
    </lineage>
</organism>
<evidence type="ECO:0000313" key="4">
    <source>
        <dbReference type="Proteomes" id="UP000204584"/>
    </source>
</evidence>